<gene>
    <name evidence="10" type="ORF">RDWZM_009236</name>
</gene>
<evidence type="ECO:0000256" key="5">
    <source>
        <dbReference type="ARBA" id="ARBA00023163"/>
    </source>
</evidence>
<evidence type="ECO:0000256" key="4">
    <source>
        <dbReference type="ARBA" id="ARBA00023015"/>
    </source>
</evidence>
<dbReference type="PANTHER" id="PTHR12707">
    <property type="entry name" value="PINN"/>
    <property type="match status" value="1"/>
</dbReference>
<feature type="region of interest" description="Disordered" evidence="8">
    <location>
        <begin position="34"/>
        <end position="70"/>
    </location>
</feature>
<dbReference type="InterPro" id="IPR006786">
    <property type="entry name" value="Pinin_SDK_MemA"/>
</dbReference>
<sequence length="398" mass="47347">MAKPMENLCSNLEQEFDSLTKSLVDIDSSIRKVTGMDPSRSFEHNGNKLSRNRPRSMNDGLRRPFGSVGKRRYSDVNNEEVDSNIKRSLQSQVVATSWETKQRNQVLEEQKNDTKSMKRNKRMFGLILGTLEKFKNEESQRRDSKREEIEKKLDQADEQEREAAKKEQIELFKQRREKRIKLKCLEQKIQMVQVHKEWEESQQFMGNFIETKSKPNLFYLPVKHNSETQKRLQETKDKYRIIFAEKRAKVQKELNDIEENFKFDMKFATDDNNDDELLKNDEQNDLEQPMDRNDEKDDDLNIKHDDTISDSNKLEINVSETSSPTKSKNTHHHHKHHHHHSHNHNHHNDKIPEDEDIITKSEFNDTKEIENDENISFDEIKMEDISMDQNQSFEPMYE</sequence>
<evidence type="ECO:0000256" key="3">
    <source>
        <dbReference type="ARBA" id="ARBA00022664"/>
    </source>
</evidence>
<evidence type="ECO:0000256" key="1">
    <source>
        <dbReference type="ARBA" id="ARBA00004123"/>
    </source>
</evidence>
<dbReference type="Pfam" id="PF04696">
    <property type="entry name" value="Pinin_SDK_memA"/>
    <property type="match status" value="1"/>
</dbReference>
<dbReference type="InterPro" id="IPR039853">
    <property type="entry name" value="Pinin"/>
</dbReference>
<feature type="region of interest" description="Disordered" evidence="8">
    <location>
        <begin position="136"/>
        <end position="161"/>
    </location>
</feature>
<feature type="compositionally biased region" description="Basic residues" evidence="8">
    <location>
        <begin position="328"/>
        <end position="345"/>
    </location>
</feature>
<dbReference type="AlphaFoldDB" id="A0A9Q0RKT7"/>
<keyword evidence="7" id="KW-0539">Nucleus</keyword>
<dbReference type="OMA" id="RDFKAWE"/>
<keyword evidence="6" id="KW-0508">mRNA splicing</keyword>
<feature type="domain" description="Pinin/SDK/MemA protein" evidence="9">
    <location>
        <begin position="115"/>
        <end position="236"/>
    </location>
</feature>
<feature type="compositionally biased region" description="Basic and acidic residues" evidence="8">
    <location>
        <begin position="136"/>
        <end position="155"/>
    </location>
</feature>
<dbReference type="GO" id="GO:0006397">
    <property type="term" value="P:mRNA processing"/>
    <property type="evidence" value="ECO:0007669"/>
    <property type="project" value="UniProtKB-KW"/>
</dbReference>
<dbReference type="Proteomes" id="UP001142055">
    <property type="component" value="Chromosome 3"/>
</dbReference>
<feature type="compositionally biased region" description="Basic and acidic residues" evidence="8">
    <location>
        <begin position="346"/>
        <end position="369"/>
    </location>
</feature>
<comment type="similarity">
    <text evidence="2">Belongs to the pinin family.</text>
</comment>
<accession>A0A9Q0RKT7</accession>
<dbReference type="PANTHER" id="PTHR12707:SF0">
    <property type="entry name" value="PININ"/>
    <property type="match status" value="1"/>
</dbReference>
<evidence type="ECO:0000256" key="8">
    <source>
        <dbReference type="SAM" id="MobiDB-lite"/>
    </source>
</evidence>
<feature type="compositionally biased region" description="Polar residues" evidence="8">
    <location>
        <begin position="387"/>
        <end position="398"/>
    </location>
</feature>
<organism evidence="10 11">
    <name type="scientific">Blomia tropicalis</name>
    <name type="common">Mite</name>
    <dbReference type="NCBI Taxonomy" id="40697"/>
    <lineage>
        <taxon>Eukaryota</taxon>
        <taxon>Metazoa</taxon>
        <taxon>Ecdysozoa</taxon>
        <taxon>Arthropoda</taxon>
        <taxon>Chelicerata</taxon>
        <taxon>Arachnida</taxon>
        <taxon>Acari</taxon>
        <taxon>Acariformes</taxon>
        <taxon>Sarcoptiformes</taxon>
        <taxon>Astigmata</taxon>
        <taxon>Glycyphagoidea</taxon>
        <taxon>Echimyopodidae</taxon>
        <taxon>Blomia</taxon>
    </lineage>
</organism>
<name>A0A9Q0RKT7_BLOTA</name>
<keyword evidence="3" id="KW-0507">mRNA processing</keyword>
<feature type="region of interest" description="Disordered" evidence="8">
    <location>
        <begin position="272"/>
        <end position="398"/>
    </location>
</feature>
<keyword evidence="4" id="KW-0805">Transcription regulation</keyword>
<dbReference type="GO" id="GO:0008380">
    <property type="term" value="P:RNA splicing"/>
    <property type="evidence" value="ECO:0007669"/>
    <property type="project" value="UniProtKB-KW"/>
</dbReference>
<evidence type="ECO:0000313" key="10">
    <source>
        <dbReference type="EMBL" id="KAJ6218079.1"/>
    </source>
</evidence>
<protein>
    <recommendedName>
        <fullName evidence="9">Pinin/SDK/MemA protein domain-containing protein</fullName>
    </recommendedName>
</protein>
<keyword evidence="5" id="KW-0804">Transcription</keyword>
<feature type="compositionally biased region" description="Basic and acidic residues" evidence="8">
    <location>
        <begin position="289"/>
        <end position="307"/>
    </location>
</feature>
<dbReference type="EMBL" id="JAPWDV010000003">
    <property type="protein sequence ID" value="KAJ6218079.1"/>
    <property type="molecule type" value="Genomic_DNA"/>
</dbReference>
<evidence type="ECO:0000256" key="2">
    <source>
        <dbReference type="ARBA" id="ARBA00010386"/>
    </source>
</evidence>
<evidence type="ECO:0000313" key="11">
    <source>
        <dbReference type="Proteomes" id="UP001142055"/>
    </source>
</evidence>
<proteinExistence type="inferred from homology"/>
<evidence type="ECO:0000259" key="9">
    <source>
        <dbReference type="Pfam" id="PF04696"/>
    </source>
</evidence>
<evidence type="ECO:0000256" key="7">
    <source>
        <dbReference type="ARBA" id="ARBA00023242"/>
    </source>
</evidence>
<comment type="caution">
    <text evidence="10">The sequence shown here is derived from an EMBL/GenBank/DDBJ whole genome shotgun (WGS) entry which is preliminary data.</text>
</comment>
<keyword evidence="11" id="KW-1185">Reference proteome</keyword>
<reference evidence="10" key="1">
    <citation type="submission" date="2022-12" db="EMBL/GenBank/DDBJ databases">
        <title>Genome assemblies of Blomia tropicalis.</title>
        <authorList>
            <person name="Cui Y."/>
        </authorList>
    </citation>
    <scope>NUCLEOTIDE SEQUENCE</scope>
    <source>
        <tissue evidence="10">Adult mites</tissue>
    </source>
</reference>
<dbReference type="GO" id="GO:0071013">
    <property type="term" value="C:catalytic step 2 spliceosome"/>
    <property type="evidence" value="ECO:0007669"/>
    <property type="project" value="TreeGrafter"/>
</dbReference>
<comment type="subcellular location">
    <subcellularLocation>
        <location evidence="1">Nucleus</location>
    </subcellularLocation>
</comment>
<evidence type="ECO:0000256" key="6">
    <source>
        <dbReference type="ARBA" id="ARBA00023187"/>
    </source>
</evidence>